<evidence type="ECO:0000259" key="7">
    <source>
        <dbReference type="PROSITE" id="PS50249"/>
    </source>
</evidence>
<evidence type="ECO:0000256" key="2">
    <source>
        <dbReference type="ARBA" id="ARBA00022723"/>
    </source>
</evidence>
<dbReference type="InterPro" id="IPR046778">
    <property type="entry name" value="UPF0758_N"/>
</dbReference>
<keyword evidence="4" id="KW-0862">Zinc</keyword>
<evidence type="ECO:0000313" key="9">
    <source>
        <dbReference type="Proteomes" id="UP001239782"/>
    </source>
</evidence>
<dbReference type="PANTHER" id="PTHR30471:SF3">
    <property type="entry name" value="UPF0758 PROTEIN YEES-RELATED"/>
    <property type="match status" value="1"/>
</dbReference>
<dbReference type="GO" id="GO:0008237">
    <property type="term" value="F:metallopeptidase activity"/>
    <property type="evidence" value="ECO:0007669"/>
    <property type="project" value="UniProtKB-KW"/>
</dbReference>
<feature type="domain" description="MPN" evidence="7">
    <location>
        <begin position="102"/>
        <end position="224"/>
    </location>
</feature>
<dbReference type="AlphaFoldDB" id="A0AA51X642"/>
<evidence type="ECO:0000256" key="6">
    <source>
        <dbReference type="RuleBase" id="RU003797"/>
    </source>
</evidence>
<keyword evidence="1" id="KW-0645">Protease</keyword>
<sequence>MSIQNWPANERPREKLLSKGAETLSDAELLAIFIHTGTAGKNALDLAREALIKAGDIRRLLNQSQLEFCQQPGLGRARFATLQAALEVSRRYLEQATIRDAVIESPQQTRLFLRAQLRDCKNEQFACLFLDNRHRTIAFEQLFTGSISSASVYPRVVVQRALFHNAAAVIFAHNHPSGIAEPSQADIEITAALKRSLNLIDVRVLDHLIVADNSIASLMELGQM</sequence>
<dbReference type="InterPro" id="IPR020891">
    <property type="entry name" value="UPF0758_CS"/>
</dbReference>
<dbReference type="Proteomes" id="UP001239782">
    <property type="component" value="Chromosome"/>
</dbReference>
<dbReference type="Gene3D" id="3.40.140.10">
    <property type="entry name" value="Cytidine Deaminase, domain 2"/>
    <property type="match status" value="1"/>
</dbReference>
<keyword evidence="2" id="KW-0479">Metal-binding</keyword>
<protein>
    <submittedName>
        <fullName evidence="8">DNA repair protein RadC</fullName>
    </submittedName>
</protein>
<dbReference type="PROSITE" id="PS50249">
    <property type="entry name" value="MPN"/>
    <property type="match status" value="1"/>
</dbReference>
<dbReference type="InterPro" id="IPR025657">
    <property type="entry name" value="RadC_JAB"/>
</dbReference>
<evidence type="ECO:0000313" key="8">
    <source>
        <dbReference type="EMBL" id="WMS86484.1"/>
    </source>
</evidence>
<evidence type="ECO:0000256" key="3">
    <source>
        <dbReference type="ARBA" id="ARBA00022801"/>
    </source>
</evidence>
<dbReference type="EMBL" id="CP133548">
    <property type="protein sequence ID" value="WMS86484.1"/>
    <property type="molecule type" value="Genomic_DNA"/>
</dbReference>
<dbReference type="CDD" id="cd08071">
    <property type="entry name" value="MPN_DUF2466"/>
    <property type="match status" value="1"/>
</dbReference>
<dbReference type="RefSeq" id="WP_309201629.1">
    <property type="nucleotide sequence ID" value="NZ_CP133548.1"/>
</dbReference>
<dbReference type="Pfam" id="PF20582">
    <property type="entry name" value="UPF0758_N"/>
    <property type="match status" value="1"/>
</dbReference>
<evidence type="ECO:0000256" key="4">
    <source>
        <dbReference type="ARBA" id="ARBA00022833"/>
    </source>
</evidence>
<dbReference type="PANTHER" id="PTHR30471">
    <property type="entry name" value="DNA REPAIR PROTEIN RADC"/>
    <property type="match status" value="1"/>
</dbReference>
<keyword evidence="5" id="KW-0482">Metalloprotease</keyword>
<comment type="similarity">
    <text evidence="6">Belongs to the UPF0758 family.</text>
</comment>
<dbReference type="NCBIfam" id="TIGR00608">
    <property type="entry name" value="radc"/>
    <property type="match status" value="1"/>
</dbReference>
<proteinExistence type="inferred from homology"/>
<dbReference type="GO" id="GO:0046872">
    <property type="term" value="F:metal ion binding"/>
    <property type="evidence" value="ECO:0007669"/>
    <property type="project" value="UniProtKB-KW"/>
</dbReference>
<dbReference type="KEGG" id="plei:Q9312_14780"/>
<gene>
    <name evidence="8" type="primary">radC</name>
    <name evidence="8" type="ORF">Q9312_14780</name>
</gene>
<evidence type="ECO:0000256" key="5">
    <source>
        <dbReference type="ARBA" id="ARBA00023049"/>
    </source>
</evidence>
<dbReference type="NCBIfam" id="NF000642">
    <property type="entry name" value="PRK00024.1"/>
    <property type="match status" value="1"/>
</dbReference>
<dbReference type="Pfam" id="PF04002">
    <property type="entry name" value="RadC"/>
    <property type="match status" value="1"/>
</dbReference>
<dbReference type="SUPFAM" id="SSF102712">
    <property type="entry name" value="JAB1/MPN domain"/>
    <property type="match status" value="1"/>
</dbReference>
<dbReference type="PROSITE" id="PS01302">
    <property type="entry name" value="UPF0758"/>
    <property type="match status" value="1"/>
</dbReference>
<dbReference type="InterPro" id="IPR037518">
    <property type="entry name" value="MPN"/>
</dbReference>
<keyword evidence="3" id="KW-0378">Hydrolase</keyword>
<accession>A0AA51X642</accession>
<dbReference type="InterPro" id="IPR001405">
    <property type="entry name" value="UPF0758"/>
</dbReference>
<keyword evidence="9" id="KW-1185">Reference proteome</keyword>
<organism evidence="8 9">
    <name type="scientific">Pleionea litopenaei</name>
    <dbReference type="NCBI Taxonomy" id="3070815"/>
    <lineage>
        <taxon>Bacteria</taxon>
        <taxon>Pseudomonadati</taxon>
        <taxon>Pseudomonadota</taxon>
        <taxon>Gammaproteobacteria</taxon>
        <taxon>Oceanospirillales</taxon>
        <taxon>Pleioneaceae</taxon>
        <taxon>Pleionea</taxon>
    </lineage>
</organism>
<dbReference type="GO" id="GO:0006508">
    <property type="term" value="P:proteolysis"/>
    <property type="evidence" value="ECO:0007669"/>
    <property type="project" value="UniProtKB-KW"/>
</dbReference>
<evidence type="ECO:0000256" key="1">
    <source>
        <dbReference type="ARBA" id="ARBA00022670"/>
    </source>
</evidence>
<name>A0AA51X642_9GAMM</name>
<reference evidence="8 9" key="1">
    <citation type="submission" date="2023-08" db="EMBL/GenBank/DDBJ databases">
        <title>Pleionea litopenaei sp. nov., isolated from stomach of juvenile Litopenaeus vannamei.</title>
        <authorList>
            <person name="Rho A.M."/>
            <person name="Hwang C.Y."/>
        </authorList>
    </citation>
    <scope>NUCLEOTIDE SEQUENCE [LARGE SCALE GENOMIC DNA]</scope>
    <source>
        <strain evidence="8 9">HL-JVS1</strain>
    </source>
</reference>